<dbReference type="AlphaFoldDB" id="C3XTP7"/>
<proteinExistence type="predicted"/>
<keyword evidence="1" id="KW-0732">Signal</keyword>
<evidence type="ECO:0000313" key="2">
    <source>
        <dbReference type="EMBL" id="EEN68673.1"/>
    </source>
</evidence>
<sequence>MSPLGSICLFVTASVLLVRSSGQETGLVLNDSRQVRAVGPPPQGKCVHITLGGTSKVHFYVCCNNCNEQGGNPTCDRTTYQGASSGQYCGHCGADEGNGKWDLNYFRCGGCAGQSQVEDKCNKKYPWVFPGTCWVWSSCFQHRCKKLAQLKARGSLDADEESFCGDGRCGPDETPATCPYDCCPERNPATCGRTNGTCPPACCDQPGCCVTSGSPNMEGGRAAVLAAISLLAYAFRWLFG</sequence>
<name>C3XTP7_BRAFL</name>
<organism>
    <name type="scientific">Branchiostoma floridae</name>
    <name type="common">Florida lancelet</name>
    <name type="synonym">Amphioxus</name>
    <dbReference type="NCBI Taxonomy" id="7739"/>
    <lineage>
        <taxon>Eukaryota</taxon>
        <taxon>Metazoa</taxon>
        <taxon>Chordata</taxon>
        <taxon>Cephalochordata</taxon>
        <taxon>Leptocardii</taxon>
        <taxon>Amphioxiformes</taxon>
        <taxon>Branchiostomatidae</taxon>
        <taxon>Branchiostoma</taxon>
    </lineage>
</organism>
<feature type="chain" id="PRO_5002934741" evidence="1">
    <location>
        <begin position="23"/>
        <end position="240"/>
    </location>
</feature>
<dbReference type="EMBL" id="GG666463">
    <property type="protein sequence ID" value="EEN68673.1"/>
    <property type="molecule type" value="Genomic_DNA"/>
</dbReference>
<reference evidence="2" key="1">
    <citation type="journal article" date="2008" name="Nature">
        <title>The amphioxus genome and the evolution of the chordate karyotype.</title>
        <authorList>
            <consortium name="US DOE Joint Genome Institute (JGI-PGF)"/>
            <person name="Putnam N.H."/>
            <person name="Butts T."/>
            <person name="Ferrier D.E.K."/>
            <person name="Furlong R.F."/>
            <person name="Hellsten U."/>
            <person name="Kawashima T."/>
            <person name="Robinson-Rechavi M."/>
            <person name="Shoguchi E."/>
            <person name="Terry A."/>
            <person name="Yu J.-K."/>
            <person name="Benito-Gutierrez E.L."/>
            <person name="Dubchak I."/>
            <person name="Garcia-Fernandez J."/>
            <person name="Gibson-Brown J.J."/>
            <person name="Grigoriev I.V."/>
            <person name="Horton A.C."/>
            <person name="de Jong P.J."/>
            <person name="Jurka J."/>
            <person name="Kapitonov V.V."/>
            <person name="Kohara Y."/>
            <person name="Kuroki Y."/>
            <person name="Lindquist E."/>
            <person name="Lucas S."/>
            <person name="Osoegawa K."/>
            <person name="Pennacchio L.A."/>
            <person name="Salamov A.A."/>
            <person name="Satou Y."/>
            <person name="Sauka-Spengler T."/>
            <person name="Schmutz J."/>
            <person name="Shin-I T."/>
            <person name="Toyoda A."/>
            <person name="Bronner-Fraser M."/>
            <person name="Fujiyama A."/>
            <person name="Holland L.Z."/>
            <person name="Holland P.W.H."/>
            <person name="Satoh N."/>
            <person name="Rokhsar D.S."/>
        </authorList>
    </citation>
    <scope>NUCLEOTIDE SEQUENCE [LARGE SCALE GENOMIC DNA]</scope>
    <source>
        <strain evidence="2">S238N-H82</strain>
        <tissue evidence="2">Testes</tissue>
    </source>
</reference>
<evidence type="ECO:0000256" key="1">
    <source>
        <dbReference type="SAM" id="SignalP"/>
    </source>
</evidence>
<dbReference type="eggNOG" id="ENOG502T004">
    <property type="taxonomic scope" value="Eukaryota"/>
</dbReference>
<protein>
    <submittedName>
        <fullName evidence="2">Uncharacterized protein</fullName>
    </submittedName>
</protein>
<feature type="signal peptide" evidence="1">
    <location>
        <begin position="1"/>
        <end position="22"/>
    </location>
</feature>
<accession>C3XTP7</accession>
<gene>
    <name evidence="2" type="ORF">BRAFLDRAFT_78705</name>
</gene>
<dbReference type="InParanoid" id="C3XTP7"/>